<organism evidence="8 9">
    <name type="scientific">Collichthys lucidus</name>
    <name type="common">Big head croaker</name>
    <name type="synonym">Sciaena lucida</name>
    <dbReference type="NCBI Taxonomy" id="240159"/>
    <lineage>
        <taxon>Eukaryota</taxon>
        <taxon>Metazoa</taxon>
        <taxon>Chordata</taxon>
        <taxon>Craniata</taxon>
        <taxon>Vertebrata</taxon>
        <taxon>Euteleostomi</taxon>
        <taxon>Actinopterygii</taxon>
        <taxon>Neopterygii</taxon>
        <taxon>Teleostei</taxon>
        <taxon>Neoteleostei</taxon>
        <taxon>Acanthomorphata</taxon>
        <taxon>Eupercaria</taxon>
        <taxon>Sciaenidae</taxon>
        <taxon>Collichthys</taxon>
    </lineage>
</organism>
<keyword evidence="3" id="KW-0811">Translocation</keyword>
<evidence type="ECO:0000256" key="2">
    <source>
        <dbReference type="ARBA" id="ARBA00022927"/>
    </source>
</evidence>
<evidence type="ECO:0000313" key="9">
    <source>
        <dbReference type="Proteomes" id="UP000298787"/>
    </source>
</evidence>
<dbReference type="PROSITE" id="PS51194">
    <property type="entry name" value="HELICASE_CTER"/>
    <property type="match status" value="1"/>
</dbReference>
<dbReference type="GO" id="GO:0016020">
    <property type="term" value="C:membrane"/>
    <property type="evidence" value="ECO:0007669"/>
    <property type="project" value="InterPro"/>
</dbReference>
<feature type="domain" description="SecA family profile" evidence="7">
    <location>
        <begin position="841"/>
        <end position="1617"/>
    </location>
</feature>
<dbReference type="InterPro" id="IPR036670">
    <property type="entry name" value="SecA_X-link_sf"/>
</dbReference>
<dbReference type="Gene3D" id="3.40.50.300">
    <property type="entry name" value="P-loop containing nucleotide triphosphate hydrolases"/>
    <property type="match status" value="4"/>
</dbReference>
<dbReference type="GO" id="GO:0017038">
    <property type="term" value="P:protein import"/>
    <property type="evidence" value="ECO:0007669"/>
    <property type="project" value="InterPro"/>
</dbReference>
<dbReference type="GO" id="GO:0006605">
    <property type="term" value="P:protein targeting"/>
    <property type="evidence" value="ECO:0007669"/>
    <property type="project" value="InterPro"/>
</dbReference>
<dbReference type="Pfam" id="PF07517">
    <property type="entry name" value="SecA_DEAD"/>
    <property type="match status" value="2"/>
</dbReference>
<proteinExistence type="predicted"/>
<dbReference type="SUPFAM" id="SSF52540">
    <property type="entry name" value="P-loop containing nucleoside triphosphate hydrolases"/>
    <property type="match status" value="2"/>
</dbReference>
<dbReference type="GO" id="GO:0006886">
    <property type="term" value="P:intracellular protein transport"/>
    <property type="evidence" value="ECO:0007669"/>
    <property type="project" value="InterPro"/>
</dbReference>
<dbReference type="STRING" id="240159.A0A4U5TWI9"/>
<dbReference type="InterPro" id="IPR000185">
    <property type="entry name" value="SecA"/>
</dbReference>
<dbReference type="PANTHER" id="PTHR30612">
    <property type="entry name" value="SECA INNER MEMBRANE COMPONENT OF SEC PROTEIN SECRETION SYSTEM"/>
    <property type="match status" value="1"/>
</dbReference>
<evidence type="ECO:0000259" key="5">
    <source>
        <dbReference type="PROSITE" id="PS51192"/>
    </source>
</evidence>
<evidence type="ECO:0000256" key="3">
    <source>
        <dbReference type="ARBA" id="ARBA00023010"/>
    </source>
</evidence>
<sequence>MGNAPSESNMGDRLRCCKCYKVLPPCNSFDDLYKNTVHGRYVFVYNGGEYYRPVGYDNMYECEYCFNKPIRDRENMRREEERRRQEERQRREEERRRQEERQRREGERREEERQRREEERRKAEEKKRQEELNQRLQESHQRVKEQHEKLRNISEESVMCKQPFLRSHLDDSEADDESGSDEFLEILSLKCSIPVPSLSLSQLTAKQLEKIRSVLDELLFDEWIDALPSLSTLQHAQVFITEQCALFLEIPEGVSLQIISDHVQSLVESISQSACNVFESFLLTQALYINLMHFCTDYGSSDTDAALMAKLWAGDELSTEQLFPIEFLSTLTASLQNVVERASVLILNMEIQCLKLLLSTLKNLNGKETLSESTEMLLRLVQTNQWTPTEAMTLFKALLQKYSKDVSITEVLTLVQVYDISPEWTNESGHSLIQALDFAGPERLHQDFHKTLRSKDERNLVGAPAELKMLKNLDDSVIDMIKNINTSIQQYSENDPKDAPFMKDSFKCVTLNADDRQNCLFQLCRAVFETKGQWPTVSQMLRWCALVLTEKSGAIQILGMEEDPCVTAMFAATQACMGNKLAIMLSSDIHSEKQTKEWSDFYKYFEISLNTNMKKTNVSYRDVYEMDIVYGTISDFVSDYLQYSIEGMETGNPQFSRQFIIEEQSLTSSHNLELSKLMDNDSLLCAAEVLQNLMGKFHSECVKLRHKFIKALFQVLHNLIKDTNTDDKIITILKKITGQGLPPNRVFILTFLENLLKVVTEETESEETSPASKWCLEILFACAEQFQTSATTKELFQIVSDLEAQRLWSPVEALNLLGALTDHHHDEDCISIMKILHLMTAYQVSTKWTDDNNQSLLELLDSFTTVNLIKHLEQSLRDEKTKSIETLFDELRRMKDIDEQTLTKSYNVVTHVTNLIKTGDIKNHTDLQQAKNLSHSTDTKDLQEFLAVLCNAVHLHQAGRKWWPRATQMISWCLLVLSDTGKLLEMGTGEGKSCVIAMFAVLRVLRGETVDVVSSSSVLCQRDAKEWTNFYKYFGVTADTNTNKTTDEDRKECYQKDVVYGTIEAFAADHLRQIFEMKDVRPDRSYQCIIIDEVDSLLLDQGVQLTYLSSPMVSMQHLNIILAMIWGNVSQYGFLSTGHQSFVQGPPASFFKAIFDSIDTEETEINDPMDILHIAEELNTVPKGFTEELYRSEKDELLRKLKTVSQDAVVDFFEEIENRVPYGFTVYTLDDNGLLCLRKNSQNNNQDIQELTFLVLEEGLCCALYYSEEILIKAIADLISEKVQYTPCTNNKDKISIPGFLKNLVDKKMSVWVQNAFLAMQLKEGREYVVENDHVCPVDFRSTGIVELNKKWGDGLQQFVEIKHQIKLSTISIVTNYISNISFFEKYHGKIYGTTGTLGSKADILFLQDLYPNLAACKMPAFNRRKLYEVKGTLKTSNEEWKAEIKRVIMAEISPNSYRDGRAALVICETINKAKEIHEDLKSSIPGKVILYCRNDGDSLSQKNSELLPGDVIVATNLAGRGTDIKVSKQVNNNGGLFVILSFLSENTRVELQAFGRTARKGKPGSAQVIMSSEHRQHPFRTVSSLEEAKSTRDRFAAEKINHIMNDVAELKLREDLFSEYCKTLQDIHKNTDGDDKRAVVAIMNEFWGIWLQTKSEEIEQIKRNELQNSLKADLSRAKSQSQSHTSPCSSIYHYIKFGNIALSEKQWDVSTSLFEKAMQQDDSWAAIAFYNHAYCTIKQQNGDYLLKAKNDLVKAKESLKYLSEESMVCLQFVKMSSANSANSNPTSLEKQLTTKCRMLSYFDKNIDEAIQKLGEIKERGRDAKANKSPIISLVSNADEDLQVEANNLYSGGLRYVFSVEEEPRFSWDGLLVFCLGILQIIGGTLLTAFTFGTFAQIGMGLITEGISDCISGVEAMVTGEFSWKSWAIAKAISIGVSLFSFGVGKLIAKGFKASMTLIKGFGKQLKAMPKFLSGQVKEGLSVAAKTNMKNAAKYTAKKIAEEIVIYGLGKAEEKILTELLNSIKNDVKEAINDNVKSNMKKEPLTKLVDIIILSHVDSEKQLHDLLEDKKRRSQLLAIFKDLSNNAVQPFHADLWWQNKLNSSISQVIDKVKAVKGVKGTARGILTAIEVVHLSSLAVDAIIAVNSLSSKFFSNLHEQLNKYIKEKQENGFSQKMKVNELSTSDTEMLKKFKQDLADTISTVLADALVEVFHQKFSSHLVSHAQNKINSTISRQLRNGLKSDRTEEKLRAGQNNRYIVHMPVDQNSKHELAGEAGKHSQSHAEKIRNPDTVGTIFDIRILSETGSLKNTRVVILTENSHGKLTKMHELGPDAKYASETVTLIYRPKSAQYPNGHYDVRLNNQTVNIENHDKSCLFQALARARNAKASKEENALEAEHLRSVVADTLLKQPGQWEPFIKRKGWIEATRGGDWYLAEGGGRKRAREEKQFDQKQVAEYVGKGETYREWKKDLRKNPGLGQYINGDHQPPVDSILEARRKNQNSKLANAMLEVGTKSSPLNPDLIDNVHKYHGLDLPIVSVPRAMHYEFPSTKSPSFRKYLATTISNDDVVGAFKLTILGAMPRFKLDSIKNFKNFKDSNVSQTRLAIFENSFQKHSENMVQTWYNLLQDKGVMTHDHHTTITEWIKHRGYDDQNDPHRKQVCNLLK</sequence>
<dbReference type="InterPro" id="IPR014001">
    <property type="entry name" value="Helicase_ATP-bd"/>
</dbReference>
<dbReference type="InterPro" id="IPR011115">
    <property type="entry name" value="SecA_DEAD"/>
</dbReference>
<evidence type="ECO:0000259" key="7">
    <source>
        <dbReference type="PROSITE" id="PS51196"/>
    </source>
</evidence>
<dbReference type="PROSITE" id="PS51196">
    <property type="entry name" value="SECA_MOTOR_DEAD"/>
    <property type="match status" value="1"/>
</dbReference>
<keyword evidence="2" id="KW-0653">Protein transport</keyword>
<evidence type="ECO:0000256" key="4">
    <source>
        <dbReference type="SAM" id="MobiDB-lite"/>
    </source>
</evidence>
<dbReference type="Proteomes" id="UP000298787">
    <property type="component" value="Chromosome 1"/>
</dbReference>
<keyword evidence="9" id="KW-1185">Reference proteome</keyword>
<dbReference type="InterPro" id="IPR001650">
    <property type="entry name" value="Helicase_C-like"/>
</dbReference>
<dbReference type="PROSITE" id="PS51192">
    <property type="entry name" value="HELICASE_ATP_BIND_1"/>
    <property type="match status" value="1"/>
</dbReference>
<feature type="domain" description="Helicase ATP-binding" evidence="5">
    <location>
        <begin position="973"/>
        <end position="1130"/>
    </location>
</feature>
<name>A0A4U5TWI9_COLLU</name>
<dbReference type="InterPro" id="IPR027417">
    <property type="entry name" value="P-loop_NTPase"/>
</dbReference>
<feature type="region of interest" description="Disordered" evidence="4">
    <location>
        <begin position="75"/>
        <end position="149"/>
    </location>
</feature>
<dbReference type="SUPFAM" id="SSF81767">
    <property type="entry name" value="Pre-protein crosslinking domain of SecA"/>
    <property type="match status" value="1"/>
</dbReference>
<dbReference type="PRINTS" id="PR00906">
    <property type="entry name" value="SECA"/>
</dbReference>
<dbReference type="SMART" id="SM00957">
    <property type="entry name" value="SecA_DEAD"/>
    <property type="match status" value="1"/>
</dbReference>
<dbReference type="EMBL" id="CM014078">
    <property type="protein sequence ID" value="TKS66017.1"/>
    <property type="molecule type" value="Genomic_DNA"/>
</dbReference>
<evidence type="ECO:0000313" key="8">
    <source>
        <dbReference type="EMBL" id="TKS66017.1"/>
    </source>
</evidence>
<dbReference type="InterPro" id="IPR014018">
    <property type="entry name" value="SecA_motor_DEAD"/>
</dbReference>
<evidence type="ECO:0000259" key="6">
    <source>
        <dbReference type="PROSITE" id="PS51194"/>
    </source>
</evidence>
<protein>
    <submittedName>
        <fullName evidence="8">Reticulocyte-binding protein 2-like protein a</fullName>
    </submittedName>
</protein>
<dbReference type="GO" id="GO:0005524">
    <property type="term" value="F:ATP binding"/>
    <property type="evidence" value="ECO:0007669"/>
    <property type="project" value="InterPro"/>
</dbReference>
<feature type="domain" description="Helicase C-terminal" evidence="6">
    <location>
        <begin position="1444"/>
        <end position="1617"/>
    </location>
</feature>
<evidence type="ECO:0000256" key="1">
    <source>
        <dbReference type="ARBA" id="ARBA00022490"/>
    </source>
</evidence>
<gene>
    <name evidence="8" type="ORF">D9C73_000073</name>
</gene>
<reference evidence="8 9" key="1">
    <citation type="submission" date="2019-01" db="EMBL/GenBank/DDBJ databases">
        <title>Genome Assembly of Collichthys lucidus.</title>
        <authorList>
            <person name="Cai M."/>
            <person name="Xiao S."/>
        </authorList>
    </citation>
    <scope>NUCLEOTIDE SEQUENCE [LARGE SCALE GENOMIC DNA]</scope>
    <source>
        <strain evidence="8">JT15FE1705JMU</strain>
        <tissue evidence="8">Muscle</tissue>
    </source>
</reference>
<dbReference type="Gene3D" id="3.90.1440.10">
    <property type="entry name" value="SecA, preprotein cross-linking domain"/>
    <property type="match status" value="1"/>
</dbReference>
<accession>A0A4U5TWI9</accession>
<keyword evidence="1" id="KW-0963">Cytoplasm</keyword>
<keyword evidence="2" id="KW-0813">Transport</keyword>
<dbReference type="PANTHER" id="PTHR30612:SF0">
    <property type="entry name" value="CHLOROPLAST PROTEIN-TRANSPORTING ATPASE"/>
    <property type="match status" value="1"/>
</dbReference>